<reference evidence="2" key="1">
    <citation type="submission" date="2020-12" db="EMBL/GenBank/DDBJ databases">
        <title>Genomic characterization of non-nitrogen-fixing Frankia strains.</title>
        <authorList>
            <person name="Carlos-Shanley C."/>
            <person name="Guerra T."/>
            <person name="Hahn D."/>
        </authorList>
    </citation>
    <scope>NUCLEOTIDE SEQUENCE</scope>
    <source>
        <strain evidence="2">CN6</strain>
    </source>
</reference>
<protein>
    <submittedName>
        <fullName evidence="2">XRE family transcriptional regulator</fullName>
    </submittedName>
</protein>
<keyword evidence="3" id="KW-1185">Reference proteome</keyword>
<proteinExistence type="predicted"/>
<evidence type="ECO:0000256" key="1">
    <source>
        <dbReference type="SAM" id="MobiDB-lite"/>
    </source>
</evidence>
<sequence>MAEPEVERPPDPASVSTEAELRVAVLRLLGDSYDRAVERRTGLSKTTVNDLRNERRRLTAKTLTMIIDAYDPYRREAWLTAWRRVRAHSARSHPSSAADDGPVAGLGPGPEGSDAGETAAVVAAHADGSPPVATDGSPPAVMAAGTAGGIRTGGMREDSGDAPARRGRPAAAGTGRDAGPPAPSGRPPRPRPAPWRMASVTVGAAFVAGALASLITFFAMRGDTVTGPAQPSGAQPGAGLLVGGRPPGGGPPVLGPGGAGGAGPVGGAGPPRADLSPPSLGDAPRAQGCYSMPLQTQADVVDEHGADLAGIRLTELRYAYYPSWHPALALGGRLSGPVPSGWRLVAAAWSDPATTDSTITHNRGNGRFYPGDELVPSSQNCFTVPPYSLGYGGYSGITTRVYVMLVDATKVVPFLRAAGQLAGLTEADLAQWDVRVLGYAAIPSDSM</sequence>
<accession>A0A937R5B5</accession>
<name>A0A937R5B5_9ACTN</name>
<feature type="compositionally biased region" description="Pro residues" evidence="1">
    <location>
        <begin position="180"/>
        <end position="193"/>
    </location>
</feature>
<gene>
    <name evidence="2" type="ORF">I7412_02315</name>
</gene>
<feature type="compositionally biased region" description="Low complexity" evidence="1">
    <location>
        <begin position="169"/>
        <end position="179"/>
    </location>
</feature>
<evidence type="ECO:0000313" key="3">
    <source>
        <dbReference type="Proteomes" id="UP000604475"/>
    </source>
</evidence>
<feature type="compositionally biased region" description="Gly residues" evidence="1">
    <location>
        <begin position="255"/>
        <end position="269"/>
    </location>
</feature>
<dbReference type="EMBL" id="JAEACQ010000122">
    <property type="protein sequence ID" value="MBL7626028.1"/>
    <property type="molecule type" value="Genomic_DNA"/>
</dbReference>
<organism evidence="2 3">
    <name type="scientific">Frankia nepalensis</name>
    <dbReference type="NCBI Taxonomy" id="1836974"/>
    <lineage>
        <taxon>Bacteria</taxon>
        <taxon>Bacillati</taxon>
        <taxon>Actinomycetota</taxon>
        <taxon>Actinomycetes</taxon>
        <taxon>Frankiales</taxon>
        <taxon>Frankiaceae</taxon>
        <taxon>Frankia</taxon>
    </lineage>
</organism>
<dbReference type="RefSeq" id="WP_203001790.1">
    <property type="nucleotide sequence ID" value="NZ_JADWYU010000083.1"/>
</dbReference>
<dbReference type="AlphaFoldDB" id="A0A937R5B5"/>
<feature type="region of interest" description="Disordered" evidence="1">
    <location>
        <begin position="90"/>
        <end position="195"/>
    </location>
</feature>
<feature type="region of interest" description="Disordered" evidence="1">
    <location>
        <begin position="227"/>
        <end position="288"/>
    </location>
</feature>
<evidence type="ECO:0000313" key="2">
    <source>
        <dbReference type="EMBL" id="MBL7626028.1"/>
    </source>
</evidence>
<dbReference type="Proteomes" id="UP000604475">
    <property type="component" value="Unassembled WGS sequence"/>
</dbReference>
<comment type="caution">
    <text evidence="2">The sequence shown here is derived from an EMBL/GenBank/DDBJ whole genome shotgun (WGS) entry which is preliminary data.</text>
</comment>